<evidence type="ECO:0000256" key="2">
    <source>
        <dbReference type="ARBA" id="ARBA00010961"/>
    </source>
</evidence>
<evidence type="ECO:0008006" key="8">
    <source>
        <dbReference type="Google" id="ProtNLM"/>
    </source>
</evidence>
<organism evidence="6 7">
    <name type="scientific">Aeromicrobium chenweiae</name>
    <dbReference type="NCBI Taxonomy" id="2079793"/>
    <lineage>
        <taxon>Bacteria</taxon>
        <taxon>Bacillati</taxon>
        <taxon>Actinomycetota</taxon>
        <taxon>Actinomycetes</taxon>
        <taxon>Propionibacteriales</taxon>
        <taxon>Nocardioidaceae</taxon>
        <taxon>Aeromicrobium</taxon>
    </lineage>
</organism>
<dbReference type="Proteomes" id="UP000244384">
    <property type="component" value="Chromosome"/>
</dbReference>
<evidence type="ECO:0000256" key="1">
    <source>
        <dbReference type="ARBA" id="ARBA00002190"/>
    </source>
</evidence>
<dbReference type="GO" id="GO:0006313">
    <property type="term" value="P:DNA transposition"/>
    <property type="evidence" value="ECO:0007669"/>
    <property type="project" value="InterPro"/>
</dbReference>
<evidence type="ECO:0000313" key="7">
    <source>
        <dbReference type="Proteomes" id="UP000244384"/>
    </source>
</evidence>
<sequence>MVADLDQIVDEFRHRPVDEPGLFTFVAPDAFTMKAREGGRVVDTVVLVATGGNADGRRVVLGLRVATSGP</sequence>
<evidence type="ECO:0000313" key="6">
    <source>
        <dbReference type="EMBL" id="AWB90831.1"/>
    </source>
</evidence>
<dbReference type="InterPro" id="IPR001207">
    <property type="entry name" value="Transposase_mutator"/>
</dbReference>
<proteinExistence type="inferred from homology"/>
<evidence type="ECO:0000256" key="3">
    <source>
        <dbReference type="ARBA" id="ARBA00022578"/>
    </source>
</evidence>
<accession>A0A2S0WHN1</accession>
<keyword evidence="4" id="KW-0238">DNA-binding</keyword>
<keyword evidence="5" id="KW-0233">DNA recombination</keyword>
<gene>
    <name evidence="6" type="ORF">C3E78_00485</name>
</gene>
<evidence type="ECO:0000256" key="4">
    <source>
        <dbReference type="ARBA" id="ARBA00023125"/>
    </source>
</evidence>
<keyword evidence="3" id="KW-0815">Transposition</keyword>
<dbReference type="KEGG" id="aez:C3E78_00485"/>
<protein>
    <recommendedName>
        <fullName evidence="8">Mutator family transposase</fullName>
    </recommendedName>
</protein>
<comment type="function">
    <text evidence="1">Required for the transposition of the insertion element.</text>
</comment>
<dbReference type="GO" id="GO:0004803">
    <property type="term" value="F:transposase activity"/>
    <property type="evidence" value="ECO:0007669"/>
    <property type="project" value="InterPro"/>
</dbReference>
<name>A0A2S0WHN1_9ACTN</name>
<evidence type="ECO:0000256" key="5">
    <source>
        <dbReference type="ARBA" id="ARBA00023172"/>
    </source>
</evidence>
<dbReference type="Pfam" id="PF00872">
    <property type="entry name" value="Transposase_mut"/>
    <property type="match status" value="1"/>
</dbReference>
<reference evidence="7" key="1">
    <citation type="submission" date="2018-01" db="EMBL/GenBank/DDBJ databases">
        <authorList>
            <person name="Li J."/>
        </authorList>
    </citation>
    <scope>NUCLEOTIDE SEQUENCE [LARGE SCALE GENOMIC DNA]</scope>
    <source>
        <strain evidence="7">592</strain>
    </source>
</reference>
<dbReference type="AlphaFoldDB" id="A0A2S0WHN1"/>
<dbReference type="EMBL" id="CP026952">
    <property type="protein sequence ID" value="AWB90831.1"/>
    <property type="molecule type" value="Genomic_DNA"/>
</dbReference>
<keyword evidence="7" id="KW-1185">Reference proteome</keyword>
<dbReference type="GO" id="GO:0003677">
    <property type="term" value="F:DNA binding"/>
    <property type="evidence" value="ECO:0007669"/>
    <property type="project" value="UniProtKB-KW"/>
</dbReference>
<comment type="similarity">
    <text evidence="2">Belongs to the transposase mutator family.</text>
</comment>